<dbReference type="EMBL" id="AP015806">
    <property type="protein sequence ID" value="BAU03594.1"/>
    <property type="molecule type" value="Genomic_DNA"/>
</dbReference>
<dbReference type="AlphaFoldDB" id="A0A0S3TER4"/>
<reference evidence="1" key="1">
    <citation type="journal article" date="2015" name="Sci. Rep.">
        <title>The power of single molecule real-time sequencing technology in the de novo assembly of a eukaryotic genome.</title>
        <authorList>
            <person name="Sakai H."/>
            <person name="Naito K."/>
            <person name="Ogiso-Tanaka E."/>
            <person name="Takahashi Y."/>
            <person name="Iseki K."/>
            <person name="Muto C."/>
            <person name="Satou K."/>
            <person name="Teruya K."/>
            <person name="Shiroma A."/>
            <person name="Shimoji M."/>
            <person name="Hirano T."/>
            <person name="Itoh T."/>
            <person name="Kaga A."/>
            <person name="Tomooka N."/>
        </authorList>
    </citation>
    <scope>NUCLEOTIDE SEQUENCE</scope>
</reference>
<gene>
    <name evidence="1" type="primary">Vigan.UMG137500</name>
    <name evidence="1" type="ORF">VIGAN_UM137500</name>
</gene>
<accession>A0A0S3TER4</accession>
<sequence length="96" mass="10531">MTPSSLCSSFSSGRVKVATGLGRWKYTPLIMYVEVLVLDLACCVREASCCPSSHLLSAAPLASKMCFYSRGCSKLVLYSQLPSLLFFSSFCCWNQP</sequence>
<name>A0A0S3TER4_PHAAN</name>
<organism evidence="1">
    <name type="scientific">Vigna angularis var. angularis</name>
    <dbReference type="NCBI Taxonomy" id="157739"/>
    <lineage>
        <taxon>Eukaryota</taxon>
        <taxon>Viridiplantae</taxon>
        <taxon>Streptophyta</taxon>
        <taxon>Embryophyta</taxon>
        <taxon>Tracheophyta</taxon>
        <taxon>Spermatophyta</taxon>
        <taxon>Magnoliopsida</taxon>
        <taxon>eudicotyledons</taxon>
        <taxon>Gunneridae</taxon>
        <taxon>Pentapetalae</taxon>
        <taxon>rosids</taxon>
        <taxon>fabids</taxon>
        <taxon>Fabales</taxon>
        <taxon>Fabaceae</taxon>
        <taxon>Papilionoideae</taxon>
        <taxon>50 kb inversion clade</taxon>
        <taxon>NPAAA clade</taxon>
        <taxon>indigoferoid/millettioid clade</taxon>
        <taxon>Phaseoleae</taxon>
        <taxon>Vigna</taxon>
    </lineage>
</organism>
<protein>
    <submittedName>
        <fullName evidence="1">Uncharacterized protein</fullName>
    </submittedName>
</protein>
<evidence type="ECO:0000313" key="1">
    <source>
        <dbReference type="EMBL" id="BAU03594.1"/>
    </source>
</evidence>
<proteinExistence type="predicted"/>